<proteinExistence type="predicted"/>
<evidence type="ECO:0000313" key="2">
    <source>
        <dbReference type="Proteomes" id="UP001250538"/>
    </source>
</evidence>
<dbReference type="RefSeq" id="WP_315747296.1">
    <property type="nucleotide sequence ID" value="NZ_JAVYAA010000010.1"/>
</dbReference>
<accession>A0AAJ2K1J8</accession>
<dbReference type="Proteomes" id="UP001250538">
    <property type="component" value="Unassembled WGS sequence"/>
</dbReference>
<comment type="caution">
    <text evidence="1">The sequence shown here is derived from an EMBL/GenBank/DDBJ whole genome shotgun (WGS) entry which is preliminary data.</text>
</comment>
<evidence type="ECO:0000313" key="1">
    <source>
        <dbReference type="EMBL" id="MDT8979926.1"/>
    </source>
</evidence>
<reference evidence="2" key="1">
    <citation type="submission" date="2023-09" db="EMBL/GenBank/DDBJ databases">
        <title>Paenibacillus sp. chi10 Genome sequencing and assembly.</title>
        <authorList>
            <person name="Kim I."/>
        </authorList>
    </citation>
    <scope>NUCLEOTIDE SEQUENCE [LARGE SCALE GENOMIC DNA]</scope>
    <source>
        <strain evidence="2">chi10</strain>
    </source>
</reference>
<dbReference type="AlphaFoldDB" id="A0AAJ2K1J8"/>
<gene>
    <name evidence="1" type="ORF">RQP50_27180</name>
</gene>
<organism evidence="1 2">
    <name type="scientific">Paenibacillus suaedae</name>
    <dbReference type="NCBI Taxonomy" id="3077233"/>
    <lineage>
        <taxon>Bacteria</taxon>
        <taxon>Bacillati</taxon>
        <taxon>Bacillota</taxon>
        <taxon>Bacilli</taxon>
        <taxon>Bacillales</taxon>
        <taxon>Paenibacillaceae</taxon>
        <taxon>Paenibacillus</taxon>
    </lineage>
</organism>
<keyword evidence="2" id="KW-1185">Reference proteome</keyword>
<name>A0AAJ2K1J8_9BACL</name>
<protein>
    <submittedName>
        <fullName evidence="1">Uncharacterized protein</fullName>
    </submittedName>
</protein>
<sequence length="70" mass="7946">MLLSQMGKQGEPLKALYGSVELQGTILGLPNEYKFVLRQHENGYFDAVLDAVKEERRKCVSPYSDLDLWG</sequence>
<dbReference type="EMBL" id="JAVYAA010000010">
    <property type="protein sequence ID" value="MDT8979926.1"/>
    <property type="molecule type" value="Genomic_DNA"/>
</dbReference>